<protein>
    <submittedName>
        <fullName evidence="1">Uncharacterized protein</fullName>
    </submittedName>
</protein>
<evidence type="ECO:0000313" key="1">
    <source>
        <dbReference type="EMBL" id="SLM18430.1"/>
    </source>
</evidence>
<reference evidence="1" key="1">
    <citation type="submission" date="2017-02" db="EMBL/GenBank/DDBJ databases">
        <authorList>
            <person name="Regsiter A."/>
            <person name="William W."/>
        </authorList>
    </citation>
    <scope>NUCLEOTIDE SEQUENCE</scope>
    <source>
        <strain evidence="1">BdmA 4</strain>
    </source>
</reference>
<dbReference type="EMBL" id="FWDO01000004">
    <property type="protein sequence ID" value="SLM18430.1"/>
    <property type="molecule type" value="Genomic_DNA"/>
</dbReference>
<accession>A0A3P3XQ78</accession>
<organism evidence="1">
    <name type="scientific">uncultured spirochete</name>
    <dbReference type="NCBI Taxonomy" id="156406"/>
    <lineage>
        <taxon>Bacteria</taxon>
        <taxon>Pseudomonadati</taxon>
        <taxon>Spirochaetota</taxon>
        <taxon>Spirochaetia</taxon>
        <taxon>Spirochaetales</taxon>
        <taxon>environmental samples</taxon>
    </lineage>
</organism>
<gene>
    <name evidence="1" type="ORF">SPIRO4BDMA_41002</name>
</gene>
<name>A0A3P3XQ78_9SPIR</name>
<proteinExistence type="predicted"/>
<dbReference type="AlphaFoldDB" id="A0A3P3XQ78"/>
<sequence>MIKKVFLDSDIILDVATGRMPFVEHSTSVLASIENGKVLGYISSNSVKDYKK</sequence>